<dbReference type="Gene3D" id="1.10.150.240">
    <property type="entry name" value="Putative phosphatase, domain 2"/>
    <property type="match status" value="1"/>
</dbReference>
<evidence type="ECO:0000313" key="2">
    <source>
        <dbReference type="Proteomes" id="UP000051841"/>
    </source>
</evidence>
<dbReference type="InterPro" id="IPR023214">
    <property type="entry name" value="HAD_sf"/>
</dbReference>
<protein>
    <submittedName>
        <fullName evidence="1">Uncharacterized protein</fullName>
    </submittedName>
</protein>
<keyword evidence="2" id="KW-1185">Reference proteome</keyword>
<reference evidence="1 2" key="1">
    <citation type="journal article" date="2015" name="Genome Announc.">
        <title>Expanding the biotechnology potential of lactobacilli through comparative genomics of 213 strains and associated genera.</title>
        <authorList>
            <person name="Sun Z."/>
            <person name="Harris H.M."/>
            <person name="McCann A."/>
            <person name="Guo C."/>
            <person name="Argimon S."/>
            <person name="Zhang W."/>
            <person name="Yang X."/>
            <person name="Jeffery I.B."/>
            <person name="Cooney J.C."/>
            <person name="Kagawa T.F."/>
            <person name="Liu W."/>
            <person name="Song Y."/>
            <person name="Salvetti E."/>
            <person name="Wrobel A."/>
            <person name="Rasinkangas P."/>
            <person name="Parkhill J."/>
            <person name="Rea M.C."/>
            <person name="O'Sullivan O."/>
            <person name="Ritari J."/>
            <person name="Douillard F.P."/>
            <person name="Paul Ross R."/>
            <person name="Yang R."/>
            <person name="Briner A.E."/>
            <person name="Felis G.E."/>
            <person name="de Vos W.M."/>
            <person name="Barrangou R."/>
            <person name="Klaenhammer T.R."/>
            <person name="Caufield P.W."/>
            <person name="Cui Y."/>
            <person name="Zhang H."/>
            <person name="O'Toole P.W."/>
        </authorList>
    </citation>
    <scope>NUCLEOTIDE SEQUENCE [LARGE SCALE GENOMIC DNA]</scope>
    <source>
        <strain evidence="1 2">DSM 20405</strain>
    </source>
</reference>
<dbReference type="InterPro" id="IPR023198">
    <property type="entry name" value="PGP-like_dom2"/>
</dbReference>
<dbReference type="Gene3D" id="3.40.50.1000">
    <property type="entry name" value="HAD superfamily/HAD-like"/>
    <property type="match status" value="1"/>
</dbReference>
<accession>A0A0R2HIB1</accession>
<dbReference type="PANTHER" id="PTHR18901">
    <property type="entry name" value="2-DEOXYGLUCOSE-6-PHOSPHATE PHOSPHATASE 2"/>
    <property type="match status" value="1"/>
</dbReference>
<dbReference type="SFLD" id="SFLDG01129">
    <property type="entry name" value="C1.5:_HAD__Beta-PGM__Phosphata"/>
    <property type="match status" value="1"/>
</dbReference>
<dbReference type="InterPro" id="IPR006439">
    <property type="entry name" value="HAD-SF_hydro_IA"/>
</dbReference>
<name>A0A0R2HIB1_9FIRM</name>
<comment type="caution">
    <text evidence="1">The sequence shown here is derived from an EMBL/GenBank/DDBJ whole genome shotgun (WGS) entry which is preliminary data.</text>
</comment>
<evidence type="ECO:0000313" key="1">
    <source>
        <dbReference type="EMBL" id="KRN51462.1"/>
    </source>
</evidence>
<dbReference type="InterPro" id="IPR036412">
    <property type="entry name" value="HAD-like_sf"/>
</dbReference>
<dbReference type="NCBIfam" id="TIGR01509">
    <property type="entry name" value="HAD-SF-IA-v3"/>
    <property type="match status" value="1"/>
</dbReference>
<organism evidence="1 2">
    <name type="scientific">Kandleria vitulina DSM 20405</name>
    <dbReference type="NCBI Taxonomy" id="1410657"/>
    <lineage>
        <taxon>Bacteria</taxon>
        <taxon>Bacillati</taxon>
        <taxon>Bacillota</taxon>
        <taxon>Erysipelotrichia</taxon>
        <taxon>Erysipelotrichales</taxon>
        <taxon>Coprobacillaceae</taxon>
        <taxon>Kandleria</taxon>
    </lineage>
</organism>
<dbReference type="PATRIC" id="fig|1410657.5.peg.81"/>
<dbReference type="AlphaFoldDB" id="A0A0R2HIB1"/>
<dbReference type="InterPro" id="IPR041492">
    <property type="entry name" value="HAD_2"/>
</dbReference>
<proteinExistence type="predicted"/>
<dbReference type="RefSeq" id="WP_031590016.1">
    <property type="nucleotide sequence ID" value="NZ_JQBL01000001.1"/>
</dbReference>
<dbReference type="PANTHER" id="PTHR18901:SF38">
    <property type="entry name" value="PSEUDOURIDINE-5'-PHOSPHATASE"/>
    <property type="match status" value="1"/>
</dbReference>
<dbReference type="SUPFAM" id="SSF56784">
    <property type="entry name" value="HAD-like"/>
    <property type="match status" value="1"/>
</dbReference>
<dbReference type="EMBL" id="JQBL01000001">
    <property type="protein sequence ID" value="KRN51462.1"/>
    <property type="molecule type" value="Genomic_DNA"/>
</dbReference>
<gene>
    <name evidence="1" type="ORF">IV49_GL000079</name>
</gene>
<dbReference type="Proteomes" id="UP000051841">
    <property type="component" value="Unassembled WGS sequence"/>
</dbReference>
<dbReference type="Pfam" id="PF13419">
    <property type="entry name" value="HAD_2"/>
    <property type="match status" value="1"/>
</dbReference>
<dbReference type="SFLD" id="SFLDS00003">
    <property type="entry name" value="Haloacid_Dehalogenase"/>
    <property type="match status" value="1"/>
</dbReference>
<sequence>MLKNKNVFLFDMDGLLLDTEALHVKLWHKIFDKYHLNEHEDLITKVIGTSGDQARMIAKEMTGDPDFLNRHEEEKALMLKDYLKNHDLKQKKGAEKLLSYLYEHDYDIILVSSTFEEGVERALAKGHLSHWIDKKVCGDHVKYSKPNPDIYLRALSLYNHQAEECVVLEDSKNGIKAANAAGIDVIGVPDLIDLSEMKEEHLIAVVPSLEDVLEMVK</sequence>